<dbReference type="InterPro" id="IPR011547">
    <property type="entry name" value="SLC26A/SulP_dom"/>
</dbReference>
<dbReference type="AlphaFoldDB" id="A0A1M5F2L5"/>
<keyword evidence="3 5" id="KW-1133">Transmembrane helix</keyword>
<evidence type="ECO:0000256" key="4">
    <source>
        <dbReference type="ARBA" id="ARBA00023136"/>
    </source>
</evidence>
<gene>
    <name evidence="7" type="ORF">SAMN05444008_1131</name>
</gene>
<dbReference type="EMBL" id="FQUO01000013">
    <property type="protein sequence ID" value="SHF85402.1"/>
    <property type="molecule type" value="Genomic_DNA"/>
</dbReference>
<feature type="transmembrane region" description="Helical" evidence="5">
    <location>
        <begin position="20"/>
        <end position="41"/>
    </location>
</feature>
<accession>A0A1M5F2L5</accession>
<evidence type="ECO:0000313" key="8">
    <source>
        <dbReference type="Proteomes" id="UP000184368"/>
    </source>
</evidence>
<evidence type="ECO:0000313" key="7">
    <source>
        <dbReference type="EMBL" id="SHF85402.1"/>
    </source>
</evidence>
<keyword evidence="8" id="KW-1185">Reference proteome</keyword>
<keyword evidence="2 5" id="KW-0812">Transmembrane</keyword>
<dbReference type="Pfam" id="PF00916">
    <property type="entry name" value="Sulfate_transp"/>
    <property type="match status" value="1"/>
</dbReference>
<evidence type="ECO:0000256" key="2">
    <source>
        <dbReference type="ARBA" id="ARBA00022692"/>
    </source>
</evidence>
<protein>
    <submittedName>
        <fullName evidence="7">Sulfate permease family protein</fullName>
    </submittedName>
</protein>
<dbReference type="RefSeq" id="WP_143157374.1">
    <property type="nucleotide sequence ID" value="NZ_FQUO01000013.1"/>
</dbReference>
<feature type="domain" description="SLC26A/SulP transporter" evidence="6">
    <location>
        <begin position="23"/>
        <end position="109"/>
    </location>
</feature>
<dbReference type="GO" id="GO:0055085">
    <property type="term" value="P:transmembrane transport"/>
    <property type="evidence" value="ECO:0007669"/>
    <property type="project" value="InterPro"/>
</dbReference>
<dbReference type="Proteomes" id="UP000184368">
    <property type="component" value="Unassembled WGS sequence"/>
</dbReference>
<dbReference type="GO" id="GO:0016020">
    <property type="term" value="C:membrane"/>
    <property type="evidence" value="ECO:0007669"/>
    <property type="project" value="UniProtKB-SubCell"/>
</dbReference>
<evidence type="ECO:0000256" key="3">
    <source>
        <dbReference type="ARBA" id="ARBA00022989"/>
    </source>
</evidence>
<feature type="transmembrane region" description="Helical" evidence="5">
    <location>
        <begin position="47"/>
        <end position="67"/>
    </location>
</feature>
<feature type="non-terminal residue" evidence="7">
    <location>
        <position position="109"/>
    </location>
</feature>
<keyword evidence="4 5" id="KW-0472">Membrane</keyword>
<dbReference type="InterPro" id="IPR001902">
    <property type="entry name" value="SLC26A/SulP_fam"/>
</dbReference>
<organism evidence="7 8">
    <name type="scientific">Cnuella takakiae</name>
    <dbReference type="NCBI Taxonomy" id="1302690"/>
    <lineage>
        <taxon>Bacteria</taxon>
        <taxon>Pseudomonadati</taxon>
        <taxon>Bacteroidota</taxon>
        <taxon>Chitinophagia</taxon>
        <taxon>Chitinophagales</taxon>
        <taxon>Chitinophagaceae</taxon>
        <taxon>Cnuella</taxon>
    </lineage>
</organism>
<proteinExistence type="predicted"/>
<evidence type="ECO:0000256" key="1">
    <source>
        <dbReference type="ARBA" id="ARBA00004141"/>
    </source>
</evidence>
<evidence type="ECO:0000256" key="5">
    <source>
        <dbReference type="SAM" id="Phobius"/>
    </source>
</evidence>
<evidence type="ECO:0000259" key="6">
    <source>
        <dbReference type="Pfam" id="PF00916"/>
    </source>
</evidence>
<sequence>MKSSNNTLPKDGLAGLKENWLTDATSGFLVFLLALPLSLGIAKASDFPPIMGLITAMVGGIVVSFFAGSKLTIKGPAAGLIVIVAGAVAELGGGEQGWHLALGAIVVAG</sequence>
<reference evidence="7 8" key="1">
    <citation type="submission" date="2016-11" db="EMBL/GenBank/DDBJ databases">
        <authorList>
            <person name="Jaros S."/>
            <person name="Januszkiewicz K."/>
            <person name="Wedrychowicz H."/>
        </authorList>
    </citation>
    <scope>NUCLEOTIDE SEQUENCE [LARGE SCALE GENOMIC DNA]</scope>
    <source>
        <strain evidence="7 8">DSM 26897</strain>
    </source>
</reference>
<name>A0A1M5F2L5_9BACT</name>
<dbReference type="PANTHER" id="PTHR11814">
    <property type="entry name" value="SULFATE TRANSPORTER"/>
    <property type="match status" value="1"/>
</dbReference>
<comment type="subcellular location">
    <subcellularLocation>
        <location evidence="1">Membrane</location>
        <topology evidence="1">Multi-pass membrane protein</topology>
    </subcellularLocation>
</comment>